<dbReference type="EMBL" id="JAVMIP010000015">
    <property type="protein sequence ID" value="MDS3861734.1"/>
    <property type="molecule type" value="Genomic_DNA"/>
</dbReference>
<dbReference type="InterPro" id="IPR038717">
    <property type="entry name" value="Tc1-like_DDE_dom"/>
</dbReference>
<gene>
    <name evidence="2" type="ORF">RIF25_13070</name>
</gene>
<dbReference type="Proteomes" id="UP001268256">
    <property type="component" value="Unassembled WGS sequence"/>
</dbReference>
<dbReference type="PANTHER" id="PTHR46564:SF1">
    <property type="entry name" value="TRANSPOSASE"/>
    <property type="match status" value="1"/>
</dbReference>
<accession>A0AAE4JZ57</accession>
<organism evidence="2 3">
    <name type="scientific">Pseudocalidococcus azoricus BACA0444</name>
    <dbReference type="NCBI Taxonomy" id="2918990"/>
    <lineage>
        <taxon>Bacteria</taxon>
        <taxon>Bacillati</taxon>
        <taxon>Cyanobacteriota</taxon>
        <taxon>Cyanophyceae</taxon>
        <taxon>Acaryochloridales</taxon>
        <taxon>Thermosynechococcaceae</taxon>
        <taxon>Pseudocalidococcus</taxon>
        <taxon>Pseudocalidococcus azoricus</taxon>
    </lineage>
</organism>
<dbReference type="PANTHER" id="PTHR46564">
    <property type="entry name" value="TRANSPOSASE"/>
    <property type="match status" value="1"/>
</dbReference>
<proteinExistence type="predicted"/>
<comment type="caution">
    <text evidence="2">The sequence shown here is derived from an EMBL/GenBank/DDBJ whole genome shotgun (WGS) entry which is preliminary data.</text>
</comment>
<evidence type="ECO:0000313" key="3">
    <source>
        <dbReference type="Proteomes" id="UP001268256"/>
    </source>
</evidence>
<protein>
    <submittedName>
        <fullName evidence="2">Transposase</fullName>
    </submittedName>
</protein>
<dbReference type="AlphaFoldDB" id="A0AAE4JZ57"/>
<evidence type="ECO:0000313" key="2">
    <source>
        <dbReference type="EMBL" id="MDS3861734.1"/>
    </source>
</evidence>
<dbReference type="InterPro" id="IPR036397">
    <property type="entry name" value="RNaseH_sf"/>
</dbReference>
<sequence length="87" mass="10275">MMDNLKAHKVAEVQEILADAGVTVVYLPPYSPEFNPIEHFWWELKAFVRRFRPKDQDSIETLVELGILLNLSDYRKHYFTHCCYCPS</sequence>
<keyword evidence="3" id="KW-1185">Reference proteome</keyword>
<reference evidence="3" key="1">
    <citation type="submission" date="2023-07" db="EMBL/GenBank/DDBJ databases">
        <authorList>
            <person name="Luz R."/>
            <person name="Cordeiro R."/>
            <person name="Fonseca A."/>
            <person name="Goncalves V."/>
        </authorList>
    </citation>
    <scope>NUCLEOTIDE SEQUENCE [LARGE SCALE GENOMIC DNA]</scope>
    <source>
        <strain evidence="3">BACA0444</strain>
    </source>
</reference>
<dbReference type="GO" id="GO:0003676">
    <property type="term" value="F:nucleic acid binding"/>
    <property type="evidence" value="ECO:0007669"/>
    <property type="project" value="InterPro"/>
</dbReference>
<evidence type="ECO:0000259" key="1">
    <source>
        <dbReference type="Pfam" id="PF13358"/>
    </source>
</evidence>
<name>A0AAE4JZ57_9CYAN</name>
<dbReference type="RefSeq" id="WP_322878968.1">
    <property type="nucleotide sequence ID" value="NZ_JAVMIP010000015.1"/>
</dbReference>
<feature type="domain" description="Tc1-like transposase DDE" evidence="1">
    <location>
        <begin position="2"/>
        <end position="58"/>
    </location>
</feature>
<dbReference type="Gene3D" id="3.30.420.10">
    <property type="entry name" value="Ribonuclease H-like superfamily/Ribonuclease H"/>
    <property type="match status" value="1"/>
</dbReference>
<dbReference type="Pfam" id="PF13358">
    <property type="entry name" value="DDE_3"/>
    <property type="match status" value="1"/>
</dbReference>